<dbReference type="Proteomes" id="UP001055108">
    <property type="component" value="Unassembled WGS sequence"/>
</dbReference>
<dbReference type="SUPFAM" id="SSF50494">
    <property type="entry name" value="Trypsin-like serine proteases"/>
    <property type="match status" value="1"/>
</dbReference>
<name>A0AA37HLN1_9HYPH</name>
<feature type="chain" id="PRO_5041303642" description="Serine protease" evidence="2">
    <location>
        <begin position="25"/>
        <end position="483"/>
    </location>
</feature>
<dbReference type="InterPro" id="IPR009003">
    <property type="entry name" value="Peptidase_S1_PA"/>
</dbReference>
<feature type="signal peptide" evidence="2">
    <location>
        <begin position="1"/>
        <end position="24"/>
    </location>
</feature>
<comment type="caution">
    <text evidence="3">The sequence shown here is derived from an EMBL/GenBank/DDBJ whole genome shotgun (WGS) entry which is preliminary data.</text>
</comment>
<sequence length="483" mass="48806">MPCIRLRAAALVAAALAAPTASVAQPAQRPPAAAPDPAVEAMRARFEALPEAERKALQDALVWTGDYNSVVSGAFGRRTFEGLNAYRTRTGETRDPLDPSMRQAILAAGEAARRAARFVVRTDPASGVTLGVPERLLAKRTPLPGPVPAGTRWQSADGRVTLETRAFPPEAATLDSLFERATAPMPDRRVTYKLKRPDFIVVTGETATGRSYIRYAAGPAGVRGFTLGYDSRLAAEVDRLVIAVANSFVPFPDAPTDGSGEGAQRPAPQAGARPPAPAQPSLQPPAEPSLQSALPILPRAGAPPAATGLVVAQGRVLTAAAALSGCAPRIGAAAARVLASDPAQGLALIEAPGLPAPVLPMPRATPVGADEALTVLAASAEGRVVAPGTAQGSGVVAPLQPGAAGAPVLDRAGALAGIVARYPDAPRLVAGVAPPARFPILPGDAVAGFLRRNGIAAPGGAGESSAGAVAPAVVAVVAVTCAR</sequence>
<dbReference type="AlphaFoldDB" id="A0AA37HLN1"/>
<reference evidence="3" key="2">
    <citation type="submission" date="2021-08" db="EMBL/GenBank/DDBJ databases">
        <authorList>
            <person name="Tani A."/>
            <person name="Ola A."/>
            <person name="Ogura Y."/>
            <person name="Katsura K."/>
            <person name="Hayashi T."/>
        </authorList>
    </citation>
    <scope>NUCLEOTIDE SEQUENCE</scope>
    <source>
        <strain evidence="3">NBRC 103626</strain>
    </source>
</reference>
<evidence type="ECO:0008006" key="5">
    <source>
        <dbReference type="Google" id="ProtNLM"/>
    </source>
</evidence>
<feature type="compositionally biased region" description="Low complexity" evidence="1">
    <location>
        <begin position="262"/>
        <end position="273"/>
    </location>
</feature>
<protein>
    <recommendedName>
        <fullName evidence="5">Serine protease</fullName>
    </recommendedName>
</protein>
<evidence type="ECO:0000256" key="2">
    <source>
        <dbReference type="SAM" id="SignalP"/>
    </source>
</evidence>
<dbReference type="RefSeq" id="WP_238301817.1">
    <property type="nucleotide sequence ID" value="NZ_BPQM01000027.1"/>
</dbReference>
<feature type="region of interest" description="Disordered" evidence="1">
    <location>
        <begin position="253"/>
        <end position="289"/>
    </location>
</feature>
<proteinExistence type="predicted"/>
<evidence type="ECO:0000313" key="4">
    <source>
        <dbReference type="Proteomes" id="UP001055108"/>
    </source>
</evidence>
<gene>
    <name evidence="3" type="ORF">NBEOAGPD_1306</name>
</gene>
<evidence type="ECO:0000256" key="1">
    <source>
        <dbReference type="SAM" id="MobiDB-lite"/>
    </source>
</evidence>
<organism evidence="3 4">
    <name type="scientific">Methylobacterium gregans</name>
    <dbReference type="NCBI Taxonomy" id="374424"/>
    <lineage>
        <taxon>Bacteria</taxon>
        <taxon>Pseudomonadati</taxon>
        <taxon>Pseudomonadota</taxon>
        <taxon>Alphaproteobacteria</taxon>
        <taxon>Hyphomicrobiales</taxon>
        <taxon>Methylobacteriaceae</taxon>
        <taxon>Methylobacterium</taxon>
    </lineage>
</organism>
<reference evidence="3" key="1">
    <citation type="journal article" date="2016" name="Front. Microbiol.">
        <title>Genome Sequence of the Piezophilic, Mesophilic Sulfate-Reducing Bacterium Desulfovibrio indicus J2T.</title>
        <authorList>
            <person name="Cao J."/>
            <person name="Maignien L."/>
            <person name="Shao Z."/>
            <person name="Alain K."/>
            <person name="Jebbar M."/>
        </authorList>
    </citation>
    <scope>NUCLEOTIDE SEQUENCE</scope>
    <source>
        <strain evidence="3">NBRC 103626</strain>
    </source>
</reference>
<evidence type="ECO:0000313" key="3">
    <source>
        <dbReference type="EMBL" id="GJD78094.1"/>
    </source>
</evidence>
<accession>A0AA37HLN1</accession>
<keyword evidence="2" id="KW-0732">Signal</keyword>
<keyword evidence="4" id="KW-1185">Reference proteome</keyword>
<feature type="compositionally biased region" description="Pro residues" evidence="1">
    <location>
        <begin position="274"/>
        <end position="287"/>
    </location>
</feature>
<dbReference type="EMBL" id="BPQM01000027">
    <property type="protein sequence ID" value="GJD78094.1"/>
    <property type="molecule type" value="Genomic_DNA"/>
</dbReference>